<comment type="caution">
    <text evidence="1">The sequence shown here is derived from an EMBL/GenBank/DDBJ whole genome shotgun (WGS) entry which is preliminary data.</text>
</comment>
<protein>
    <submittedName>
        <fullName evidence="1">Uncharacterized protein</fullName>
    </submittedName>
</protein>
<keyword evidence="2" id="KW-1185">Reference proteome</keyword>
<evidence type="ECO:0000313" key="1">
    <source>
        <dbReference type="EMBL" id="CAG7715717.1"/>
    </source>
</evidence>
<dbReference type="Proteomes" id="UP000708208">
    <property type="component" value="Unassembled WGS sequence"/>
</dbReference>
<organism evidence="1 2">
    <name type="scientific">Allacma fusca</name>
    <dbReference type="NCBI Taxonomy" id="39272"/>
    <lineage>
        <taxon>Eukaryota</taxon>
        <taxon>Metazoa</taxon>
        <taxon>Ecdysozoa</taxon>
        <taxon>Arthropoda</taxon>
        <taxon>Hexapoda</taxon>
        <taxon>Collembola</taxon>
        <taxon>Symphypleona</taxon>
        <taxon>Sminthuridae</taxon>
        <taxon>Allacma</taxon>
    </lineage>
</organism>
<proteinExistence type="predicted"/>
<sequence>MDFQEFSGGDQHSRIYFTSKASHEMDLKQLRGQIVEDGFIYALHRKNDVYRYVYIILCIEEGYAVFM</sequence>
<name>A0A8J2NVB9_9HEXA</name>
<gene>
    <name evidence="1" type="ORF">AFUS01_LOCUS5446</name>
</gene>
<accession>A0A8J2NVB9</accession>
<dbReference type="EMBL" id="CAJVCH010034786">
    <property type="protein sequence ID" value="CAG7715717.1"/>
    <property type="molecule type" value="Genomic_DNA"/>
</dbReference>
<evidence type="ECO:0000313" key="2">
    <source>
        <dbReference type="Proteomes" id="UP000708208"/>
    </source>
</evidence>
<dbReference type="AlphaFoldDB" id="A0A8J2NVB9"/>
<reference evidence="1" key="1">
    <citation type="submission" date="2021-06" db="EMBL/GenBank/DDBJ databases">
        <authorList>
            <person name="Hodson N. C."/>
            <person name="Mongue J. A."/>
            <person name="Jaron S. K."/>
        </authorList>
    </citation>
    <scope>NUCLEOTIDE SEQUENCE</scope>
</reference>